<dbReference type="FunFam" id="3.40.605.10:FF:000004">
    <property type="entry name" value="Aldehyde dehydrogenase"/>
    <property type="match status" value="1"/>
</dbReference>
<dbReference type="RefSeq" id="WP_186506308.1">
    <property type="nucleotide sequence ID" value="NZ_JACNEP010000005.1"/>
</dbReference>
<comment type="similarity">
    <text evidence="1 4 7">Belongs to the aldehyde dehydrogenase family.</text>
</comment>
<dbReference type="SUPFAM" id="SSF53720">
    <property type="entry name" value="ALDH-like"/>
    <property type="match status" value="1"/>
</dbReference>
<dbReference type="GO" id="GO:0006081">
    <property type="term" value="P:aldehyde metabolic process"/>
    <property type="evidence" value="ECO:0007669"/>
    <property type="project" value="InterPro"/>
</dbReference>
<name>A0A8J6M453_9ALTE</name>
<protein>
    <recommendedName>
        <fullName evidence="4">Aldehyde dehydrogenase</fullName>
    </recommendedName>
</protein>
<keyword evidence="10" id="KW-1185">Reference proteome</keyword>
<organism evidence="9 10">
    <name type="scientific">Neptunicella marina</name>
    <dbReference type="NCBI Taxonomy" id="2125989"/>
    <lineage>
        <taxon>Bacteria</taxon>
        <taxon>Pseudomonadati</taxon>
        <taxon>Pseudomonadota</taxon>
        <taxon>Gammaproteobacteria</taxon>
        <taxon>Alteromonadales</taxon>
        <taxon>Alteromonadaceae</taxon>
        <taxon>Neptunicella</taxon>
    </lineage>
</organism>
<evidence type="ECO:0000256" key="4">
    <source>
        <dbReference type="PIRNR" id="PIRNR036492"/>
    </source>
</evidence>
<evidence type="ECO:0000256" key="5">
    <source>
        <dbReference type="PIRSR" id="PIRSR036492-1"/>
    </source>
</evidence>
<dbReference type="InterPro" id="IPR012394">
    <property type="entry name" value="Aldehyde_DH_NAD(P)"/>
</dbReference>
<feature type="active site" evidence="5">
    <location>
        <position position="246"/>
    </location>
</feature>
<dbReference type="InterPro" id="IPR016163">
    <property type="entry name" value="Ald_DH_C"/>
</dbReference>
<accession>A0A8J6M453</accession>
<dbReference type="EMBL" id="JACNEP010000005">
    <property type="protein sequence ID" value="MBC3765846.1"/>
    <property type="molecule type" value="Genomic_DNA"/>
</dbReference>
<dbReference type="PROSITE" id="PS00687">
    <property type="entry name" value="ALDEHYDE_DEHYDR_GLU"/>
    <property type="match status" value="1"/>
</dbReference>
<keyword evidence="2 4" id="KW-0560">Oxidoreductase</keyword>
<proteinExistence type="inferred from homology"/>
<dbReference type="Pfam" id="PF00171">
    <property type="entry name" value="Aldedh"/>
    <property type="match status" value="1"/>
</dbReference>
<dbReference type="PANTHER" id="PTHR43570:SF16">
    <property type="entry name" value="ALDEHYDE DEHYDROGENASE TYPE III, ISOFORM Q"/>
    <property type="match status" value="1"/>
</dbReference>
<dbReference type="AlphaFoldDB" id="A0A8J6M453"/>
<dbReference type="InterPro" id="IPR015590">
    <property type="entry name" value="Aldehyde_DH_dom"/>
</dbReference>
<dbReference type="PIRSF" id="PIRSF036492">
    <property type="entry name" value="ALDH"/>
    <property type="match status" value="1"/>
</dbReference>
<keyword evidence="3" id="KW-0520">NAD</keyword>
<dbReference type="Gene3D" id="3.40.309.10">
    <property type="entry name" value="Aldehyde Dehydrogenase, Chain A, domain 2"/>
    <property type="match status" value="1"/>
</dbReference>
<feature type="active site" evidence="5 6">
    <location>
        <position position="212"/>
    </location>
</feature>
<dbReference type="PANTHER" id="PTHR43570">
    <property type="entry name" value="ALDEHYDE DEHYDROGENASE"/>
    <property type="match status" value="1"/>
</dbReference>
<evidence type="ECO:0000256" key="3">
    <source>
        <dbReference type="ARBA" id="ARBA00023027"/>
    </source>
</evidence>
<evidence type="ECO:0000256" key="2">
    <source>
        <dbReference type="ARBA" id="ARBA00023002"/>
    </source>
</evidence>
<sequence length="457" mass="50704">MQSSFNDDIYLPLQQAFQSGLSRDLNWRKTQLKQLQKLVTDNQKAINQALFNDLGKPVHENWLTESGFVLTDIKHTLRSLKKWSKPRAVSTPLVLQPGSSYILPEPKGVVLVIGAWNYPLQLCLSPVIAALAAGNMVVLKPSELASHTSALLAELLPKYLDNHAIKVVEGAAEQTSELLELPFDHIFYTGGERVGKIVMKAAAEHLTPVTLELGGKSPCIISSDCDMTTTAKRIVWNKWVNAGQTCVAPDYLLVEEAATEPLIDAIKTQLKAFYGDAAIDNKDYCRIINQTHLNRLTQYLTGQTVIYGGDVNEAGYMSPTLVLNPPEESPLMQEEIFGPILPIIIVSNTQQAIDFINRRPKPLALYMYSNNKGDVKKVITHTSSGSVCINDGMVFMANHHLPFGGVGTSGMGNYHGQYGFDTFSHLKSVMHRSFKFDVALRYAPYSKLKLWLVKKLM</sequence>
<evidence type="ECO:0000313" key="10">
    <source>
        <dbReference type="Proteomes" id="UP000601768"/>
    </source>
</evidence>
<comment type="caution">
    <text evidence="9">The sequence shown here is derived from an EMBL/GenBank/DDBJ whole genome shotgun (WGS) entry which is preliminary data.</text>
</comment>
<evidence type="ECO:0000256" key="7">
    <source>
        <dbReference type="RuleBase" id="RU003345"/>
    </source>
</evidence>
<evidence type="ECO:0000256" key="1">
    <source>
        <dbReference type="ARBA" id="ARBA00009986"/>
    </source>
</evidence>
<evidence type="ECO:0000259" key="8">
    <source>
        <dbReference type="Pfam" id="PF00171"/>
    </source>
</evidence>
<gene>
    <name evidence="9" type="ORF">H8B19_08150</name>
</gene>
<dbReference type="GO" id="GO:0004029">
    <property type="term" value="F:aldehyde dehydrogenase (NAD+) activity"/>
    <property type="evidence" value="ECO:0007669"/>
    <property type="project" value="TreeGrafter"/>
</dbReference>
<evidence type="ECO:0000313" key="9">
    <source>
        <dbReference type="EMBL" id="MBC3765846.1"/>
    </source>
</evidence>
<dbReference type="InterPro" id="IPR029510">
    <property type="entry name" value="Ald_DH_CS_GLU"/>
</dbReference>
<reference evidence="9" key="2">
    <citation type="submission" date="2020-08" db="EMBL/GenBank/DDBJ databases">
        <authorList>
            <person name="Lai Q."/>
        </authorList>
    </citation>
    <scope>NUCLEOTIDE SEQUENCE</scope>
    <source>
        <strain evidence="9">S27-2</strain>
    </source>
</reference>
<reference evidence="9" key="1">
    <citation type="journal article" date="2018" name="Int. J. Syst. Evol. Microbiol.">
        <title>Neptunicella marina gen. nov., sp. nov., isolated from surface seawater.</title>
        <authorList>
            <person name="Liu X."/>
            <person name="Lai Q."/>
            <person name="Du Y."/>
            <person name="Zhang X."/>
            <person name="Liu Z."/>
            <person name="Sun F."/>
            <person name="Shao Z."/>
        </authorList>
    </citation>
    <scope>NUCLEOTIDE SEQUENCE</scope>
    <source>
        <strain evidence="9">S27-2</strain>
    </source>
</reference>
<dbReference type="Gene3D" id="3.40.605.10">
    <property type="entry name" value="Aldehyde Dehydrogenase, Chain A, domain 1"/>
    <property type="match status" value="1"/>
</dbReference>
<feature type="domain" description="Aldehyde dehydrogenase" evidence="8">
    <location>
        <begin position="22"/>
        <end position="429"/>
    </location>
</feature>
<dbReference type="InterPro" id="IPR016162">
    <property type="entry name" value="Ald_DH_N"/>
</dbReference>
<dbReference type="FunFam" id="3.40.309.10:FF:000003">
    <property type="entry name" value="Aldehyde dehydrogenase"/>
    <property type="match status" value="1"/>
</dbReference>
<dbReference type="Proteomes" id="UP000601768">
    <property type="component" value="Unassembled WGS sequence"/>
</dbReference>
<dbReference type="CDD" id="cd07087">
    <property type="entry name" value="ALDH_F3-13-14_CALDH-like"/>
    <property type="match status" value="1"/>
</dbReference>
<dbReference type="InterPro" id="IPR016161">
    <property type="entry name" value="Ald_DH/histidinol_DH"/>
</dbReference>
<dbReference type="GO" id="GO:0005737">
    <property type="term" value="C:cytoplasm"/>
    <property type="evidence" value="ECO:0007669"/>
    <property type="project" value="TreeGrafter"/>
</dbReference>
<evidence type="ECO:0000256" key="6">
    <source>
        <dbReference type="PROSITE-ProRule" id="PRU10007"/>
    </source>
</evidence>